<dbReference type="EMBL" id="BNJF01000001">
    <property type="protein sequence ID" value="GHO42851.1"/>
    <property type="molecule type" value="Genomic_DNA"/>
</dbReference>
<evidence type="ECO:0008006" key="3">
    <source>
        <dbReference type="Google" id="ProtNLM"/>
    </source>
</evidence>
<proteinExistence type="predicted"/>
<name>A0A8J3MQJ8_9CHLR</name>
<sequence>MGVIPYIVQDGDSCNAILNTQMQMGASTKIFNDDQKNTIQALNKTLGQNCGELSIGSRVQLQPQYPLVAFGGIVRKIGAPPAAEPTPTPAINLSRTIQQQAAADRYIDCTGGCNLTVQITEKNSVTLFVGTQMHVQVGSWVWAMAMMQPQTIKGFANYPYTSPKASINNMVLKACDFALEDELDDSITPCRKIMPNSIDDDGGAWLYGITGPHALGHWKLGNSLPPNTQTLMWLSSKGGDLQYEDSNPLYRYNAKHHIYVTTKKEKA</sequence>
<comment type="caution">
    <text evidence="1">The sequence shown here is derived from an EMBL/GenBank/DDBJ whole genome shotgun (WGS) entry which is preliminary data.</text>
</comment>
<reference evidence="1" key="1">
    <citation type="submission" date="2020-10" db="EMBL/GenBank/DDBJ databases">
        <title>Taxonomic study of unclassified bacteria belonging to the class Ktedonobacteria.</title>
        <authorList>
            <person name="Yabe S."/>
            <person name="Wang C.M."/>
            <person name="Zheng Y."/>
            <person name="Sakai Y."/>
            <person name="Cavaletti L."/>
            <person name="Monciardini P."/>
            <person name="Donadio S."/>
        </authorList>
    </citation>
    <scope>NUCLEOTIDE SEQUENCE</scope>
    <source>
        <strain evidence="1">SOSP1-1</strain>
    </source>
</reference>
<protein>
    <recommendedName>
        <fullName evidence="3">LysM domain-containing protein</fullName>
    </recommendedName>
</protein>
<accession>A0A8J3MQJ8</accession>
<organism evidence="1 2">
    <name type="scientific">Ktedonospora formicarum</name>
    <dbReference type="NCBI Taxonomy" id="2778364"/>
    <lineage>
        <taxon>Bacteria</taxon>
        <taxon>Bacillati</taxon>
        <taxon>Chloroflexota</taxon>
        <taxon>Ktedonobacteria</taxon>
        <taxon>Ktedonobacterales</taxon>
        <taxon>Ktedonobacteraceae</taxon>
        <taxon>Ktedonospora</taxon>
    </lineage>
</organism>
<evidence type="ECO:0000313" key="2">
    <source>
        <dbReference type="Proteomes" id="UP000612362"/>
    </source>
</evidence>
<evidence type="ECO:0000313" key="1">
    <source>
        <dbReference type="EMBL" id="GHO42851.1"/>
    </source>
</evidence>
<keyword evidence="2" id="KW-1185">Reference proteome</keyword>
<dbReference type="AlphaFoldDB" id="A0A8J3MQJ8"/>
<dbReference type="Proteomes" id="UP000612362">
    <property type="component" value="Unassembled WGS sequence"/>
</dbReference>
<gene>
    <name evidence="1" type="ORF">KSX_10140</name>
</gene>